<dbReference type="CDD" id="cd00022">
    <property type="entry name" value="BIR"/>
    <property type="match status" value="2"/>
</dbReference>
<dbReference type="Pfam" id="PF00653">
    <property type="entry name" value="BIR"/>
    <property type="match status" value="2"/>
</dbReference>
<keyword evidence="5" id="KW-1185">Reference proteome</keyword>
<dbReference type="Gene3D" id="1.10.1170.10">
    <property type="entry name" value="Inhibitor Of Apoptosis Protein (2mihbC-IAP-1), Chain A"/>
    <property type="match status" value="2"/>
</dbReference>
<dbReference type="RefSeq" id="YP_009250021.1">
    <property type="nucleotide sequence ID" value="NC_029997.2"/>
</dbReference>
<proteinExistence type="predicted"/>
<organism evidence="4 5">
    <name type="scientific">Urbanus proteus nucleopolyhedrovirus</name>
    <dbReference type="NCBI Taxonomy" id="1675866"/>
    <lineage>
        <taxon>Viruses</taxon>
        <taxon>Viruses incertae sedis</taxon>
        <taxon>Naldaviricetes</taxon>
        <taxon>Lefavirales</taxon>
        <taxon>Baculoviridae</taxon>
        <taxon>Alphabaculovirus</taxon>
        <taxon>Alphabaculovirus urprotei</taxon>
    </lineage>
</organism>
<evidence type="ECO:0000313" key="5">
    <source>
        <dbReference type="Proteomes" id="UP000201861"/>
    </source>
</evidence>
<keyword evidence="2" id="KW-0863">Zinc-finger</keyword>
<evidence type="ECO:0000256" key="2">
    <source>
        <dbReference type="PROSITE-ProRule" id="PRU00175"/>
    </source>
</evidence>
<gene>
    <name evidence="4" type="primary">iap-3</name>
</gene>
<dbReference type="InterPro" id="IPR001370">
    <property type="entry name" value="BIR_rpt"/>
</dbReference>
<dbReference type="PROSITE" id="PS50089">
    <property type="entry name" value="ZF_RING_2"/>
    <property type="match status" value="1"/>
</dbReference>
<evidence type="ECO:0000256" key="1">
    <source>
        <dbReference type="ARBA" id="ARBA00022703"/>
    </source>
</evidence>
<name>A0A162GUK6_9ABAC</name>
<dbReference type="InterPro" id="IPR013083">
    <property type="entry name" value="Znf_RING/FYVE/PHD"/>
</dbReference>
<dbReference type="Proteomes" id="UP000201861">
    <property type="component" value="Segment"/>
</dbReference>
<dbReference type="GO" id="GO:0031398">
    <property type="term" value="P:positive regulation of protein ubiquitination"/>
    <property type="evidence" value="ECO:0007669"/>
    <property type="project" value="TreeGrafter"/>
</dbReference>
<dbReference type="PROSITE" id="PS01282">
    <property type="entry name" value="BIR_REPEAT_1"/>
    <property type="match status" value="1"/>
</dbReference>
<sequence length="273" mass="31356">MSVFDNLMQQEEERLKTFVNWTSDCVTPEALAKNGFYYLGVGDETRCAFCKVEIMRWQHGDDPMLDHKKFAPQCKFAYNGYDTCGMFDLSNVAKQQNAFKPINTEYRNISTRLKSFDDWPKSLQQKPTQLAEAGFFYSGRGDKVVCFYCDGGLKDWETDDDPWHMHARWFPNCQYVKLIKGKDYVQNVITEACVIKNNTLVQTQPKIGNNIFSKASSNAVEVESNLCKICYERERNVCFVPCGHAIACGICACSFKNCPLCRDNIVNILKIYF</sequence>
<dbReference type="Pfam" id="PF13920">
    <property type="entry name" value="zf-C3HC4_3"/>
    <property type="match status" value="1"/>
</dbReference>
<dbReference type="GO" id="GO:0043027">
    <property type="term" value="F:cysteine-type endopeptidase inhibitor activity involved in apoptotic process"/>
    <property type="evidence" value="ECO:0007669"/>
    <property type="project" value="TreeGrafter"/>
</dbReference>
<dbReference type="OrthoDB" id="9255at10239"/>
<reference evidence="4" key="1">
    <citation type="submission" date="2017-04" db="EMBL/GenBank/DDBJ databases">
        <title>Complete genome sequence of Urbanus proteus nucleopolyhedrovirus (UrprNPV).</title>
        <authorList>
            <person name="Santos E.R."/>
            <person name="Melo F.L."/>
            <person name="Sosa-Gomez D.R."/>
            <person name="Ribeiro B.M."/>
            <person name="Ardisson-Araujo D.M.P."/>
        </authorList>
    </citation>
    <scope>NUCLEOTIDE SEQUENCE [LARGE SCALE GENOMIC DNA]</scope>
    <source>
        <strain evidence="4">Southern Brazil</strain>
    </source>
</reference>
<dbReference type="InterPro" id="IPR001841">
    <property type="entry name" value="Znf_RING"/>
</dbReference>
<dbReference type="SMART" id="SM00238">
    <property type="entry name" value="BIR"/>
    <property type="match status" value="2"/>
</dbReference>
<dbReference type="EMBL" id="KR011717">
    <property type="protein sequence ID" value="AKR17350.1"/>
    <property type="molecule type" value="Genomic_DNA"/>
</dbReference>
<dbReference type="GO" id="GO:0051726">
    <property type="term" value="P:regulation of cell cycle"/>
    <property type="evidence" value="ECO:0007669"/>
    <property type="project" value="TreeGrafter"/>
</dbReference>
<dbReference type="GO" id="GO:0061630">
    <property type="term" value="F:ubiquitin protein ligase activity"/>
    <property type="evidence" value="ECO:0007669"/>
    <property type="project" value="TreeGrafter"/>
</dbReference>
<dbReference type="PANTHER" id="PTHR10044">
    <property type="entry name" value="INHIBITOR OF APOPTOSIS"/>
    <property type="match status" value="1"/>
</dbReference>
<feature type="domain" description="RING-type" evidence="3">
    <location>
        <begin position="227"/>
        <end position="262"/>
    </location>
</feature>
<dbReference type="GeneID" id="27429904"/>
<keyword evidence="2" id="KW-0479">Metal-binding</keyword>
<dbReference type="PROSITE" id="PS50143">
    <property type="entry name" value="BIR_REPEAT_2"/>
    <property type="match status" value="2"/>
</dbReference>
<dbReference type="SUPFAM" id="SSF57924">
    <property type="entry name" value="Inhibitor of apoptosis (IAP) repeat"/>
    <property type="match status" value="2"/>
</dbReference>
<protein>
    <submittedName>
        <fullName evidence="4">IAP-3</fullName>
    </submittedName>
</protein>
<dbReference type="InterPro" id="IPR050784">
    <property type="entry name" value="IAP"/>
</dbReference>
<dbReference type="Gene3D" id="3.30.40.10">
    <property type="entry name" value="Zinc/RING finger domain, C3HC4 (zinc finger)"/>
    <property type="match status" value="1"/>
</dbReference>
<dbReference type="GO" id="GO:0090263">
    <property type="term" value="P:positive regulation of canonical Wnt signaling pathway"/>
    <property type="evidence" value="ECO:0007669"/>
    <property type="project" value="TreeGrafter"/>
</dbReference>
<keyword evidence="1" id="KW-0053">Apoptosis</keyword>
<dbReference type="KEGG" id="vg:27429904"/>
<accession>A0A162GUK6</accession>
<dbReference type="GO" id="GO:0008270">
    <property type="term" value="F:zinc ion binding"/>
    <property type="evidence" value="ECO:0007669"/>
    <property type="project" value="UniProtKB-KW"/>
</dbReference>
<evidence type="ECO:0000259" key="3">
    <source>
        <dbReference type="PROSITE" id="PS50089"/>
    </source>
</evidence>
<dbReference type="PANTHER" id="PTHR10044:SF174">
    <property type="entry name" value="DEATH-ASSOCIATED INHIBITOR OF APOPTOSIS 1"/>
    <property type="match status" value="1"/>
</dbReference>
<evidence type="ECO:0000313" key="4">
    <source>
        <dbReference type="EMBL" id="AKR17350.1"/>
    </source>
</evidence>
<dbReference type="FunFam" id="1.10.1170.10:FF:000003">
    <property type="entry name" value="E3 ubiquitin-protein ligase XIAP"/>
    <property type="match status" value="1"/>
</dbReference>
<keyword evidence="2" id="KW-0862">Zinc</keyword>